<gene>
    <name evidence="3" type="primary">wecB</name>
    <name evidence="3" type="ORF">VB774_01195</name>
</gene>
<dbReference type="GO" id="GO:0008761">
    <property type="term" value="F:UDP-N-acetylglucosamine 2-epimerase activity"/>
    <property type="evidence" value="ECO:0007669"/>
    <property type="project" value="UniProtKB-EC"/>
</dbReference>
<dbReference type="InterPro" id="IPR003331">
    <property type="entry name" value="UDP_GlcNAc_Epimerase_2_dom"/>
</dbReference>
<dbReference type="EMBL" id="JAYGIE010000003">
    <property type="protein sequence ID" value="MEA5476222.1"/>
    <property type="molecule type" value="Genomic_DNA"/>
</dbReference>
<comment type="caution">
    <text evidence="3">The sequence shown here is derived from an EMBL/GenBank/DDBJ whole genome shotgun (WGS) entry which is preliminary data.</text>
</comment>
<protein>
    <submittedName>
        <fullName evidence="3">UDP-N-acetylglucosamine 2-epimerase (Non-hydrolyzing)</fullName>
        <ecNumber evidence="3">5.1.3.14</ecNumber>
    </submittedName>
</protein>
<dbReference type="PANTHER" id="PTHR43174:SF1">
    <property type="entry name" value="UDP-N-ACETYLGLUCOSAMINE 2-EPIMERASE"/>
    <property type="match status" value="1"/>
</dbReference>
<dbReference type="Proteomes" id="UP001301388">
    <property type="component" value="Unassembled WGS sequence"/>
</dbReference>
<evidence type="ECO:0000313" key="3">
    <source>
        <dbReference type="EMBL" id="MEA5476222.1"/>
    </source>
</evidence>
<evidence type="ECO:0000313" key="4">
    <source>
        <dbReference type="Proteomes" id="UP001301388"/>
    </source>
</evidence>
<proteinExistence type="inferred from homology"/>
<feature type="domain" description="UDP-N-acetylglucosamine 2-epimerase" evidence="2">
    <location>
        <begin position="28"/>
        <end position="361"/>
    </location>
</feature>
<evidence type="ECO:0000259" key="2">
    <source>
        <dbReference type="Pfam" id="PF02350"/>
    </source>
</evidence>
<comment type="similarity">
    <text evidence="1">Belongs to the UDP-N-acetylglucosamine 2-epimerase family.</text>
</comment>
<dbReference type="RefSeq" id="WP_323259166.1">
    <property type="nucleotide sequence ID" value="NZ_JAYGIE010000003.1"/>
</dbReference>
<dbReference type="InterPro" id="IPR029767">
    <property type="entry name" value="WecB-like"/>
</dbReference>
<keyword evidence="4" id="KW-1185">Reference proteome</keyword>
<reference evidence="3 4" key="1">
    <citation type="submission" date="2023-12" db="EMBL/GenBank/DDBJ databases">
        <title>Baltic Sea Cyanobacteria.</title>
        <authorList>
            <person name="Delbaje E."/>
            <person name="Fewer D.P."/>
            <person name="Shishido T.K."/>
        </authorList>
    </citation>
    <scope>NUCLEOTIDE SEQUENCE [LARGE SCALE GENOMIC DNA]</scope>
    <source>
        <strain evidence="3 4">UHCC 0370</strain>
    </source>
</reference>
<dbReference type="SUPFAM" id="SSF53756">
    <property type="entry name" value="UDP-Glycosyltransferase/glycogen phosphorylase"/>
    <property type="match status" value="1"/>
</dbReference>
<dbReference type="Pfam" id="PF02350">
    <property type="entry name" value="Epimerase_2"/>
    <property type="match status" value="1"/>
</dbReference>
<dbReference type="EC" id="5.1.3.14" evidence="3"/>
<organism evidence="3 4">
    <name type="scientific">Pseudanabaena galeata UHCC 0370</name>
    <dbReference type="NCBI Taxonomy" id="3110310"/>
    <lineage>
        <taxon>Bacteria</taxon>
        <taxon>Bacillati</taxon>
        <taxon>Cyanobacteriota</taxon>
        <taxon>Cyanophyceae</taxon>
        <taxon>Pseudanabaenales</taxon>
        <taxon>Pseudanabaenaceae</taxon>
        <taxon>Pseudanabaena</taxon>
    </lineage>
</organism>
<dbReference type="NCBIfam" id="TIGR00236">
    <property type="entry name" value="wecB"/>
    <property type="match status" value="1"/>
</dbReference>
<evidence type="ECO:0000256" key="1">
    <source>
        <dbReference type="RuleBase" id="RU003513"/>
    </source>
</evidence>
<name>A0ABU5TD86_9CYAN</name>
<dbReference type="PANTHER" id="PTHR43174">
    <property type="entry name" value="UDP-N-ACETYLGLUCOSAMINE 2-EPIMERASE"/>
    <property type="match status" value="1"/>
</dbReference>
<keyword evidence="1 3" id="KW-0413">Isomerase</keyword>
<dbReference type="CDD" id="cd03786">
    <property type="entry name" value="GTB_UDP-GlcNAc_2-Epimerase"/>
    <property type="match status" value="1"/>
</dbReference>
<accession>A0ABU5TD86</accession>
<sequence>MKILTIVGARPQFIKAAAVSRIARSLDHITEILVHTGQHYDQNMSDVFFTELDIPKPDYHLGIGSASHGAQTGKMLEAIEQVLITEKPDWVLVYGDTNSTLAGAIAATKLHIPIAHVEAGLRSFNRRMPEEVNRVLTDHAADLLFTPTTTANQNLYQEGVSRNLVHLVGDVMYDASLYYVQKAESASHILDSLNLQPQQYILSTIHRAENTDNCDRLTAIFKSLSEFSQEITVVLPLHPRTKKILEDMQLLDKIPKTLCLIEPVGYYDIIMLEKNAKMIVTDSGGIQKEAYFYQVPCITLRDQTEWVELVESGWNCLISPDLTSSKILQKLHHQIHQPSPLDTNQLYGDGTASTKILKTLK</sequence>
<dbReference type="Gene3D" id="3.40.50.2000">
    <property type="entry name" value="Glycogen Phosphorylase B"/>
    <property type="match status" value="2"/>
</dbReference>